<sequence>MSSEVGGEAMSVRLPKMVFYEDADADAGAGARGGAGERAATGDGCGVSALCILHDACLMDNSGGDGGKGAAKRVARGAAGRGAPAKRAKRAPGRPLKIVAMTAGAGAATGRAGAATGGGDMSGSDSPGGVASSRPRVVKAPKDATDAEKARLTREVASAIKIADHRRLIYRWTNALIRSIGLRIPSGSGALFSRESKNKREKFDKFLLHYYGDESFLAGKYWYTNANAAAFFVEVFRLATSGRVLCDELDIWQVFEKKDPDRKASTWQMSTKALESLDISLDELFDMYSGEARIKDGWPRGRPLHVPPPSLLPVTKSQSTYLEAVQEYERRVGPAEGGNGASSTVARGSNIRNLMDELAADPKVFQWTSIAAENGHYQSLEAKPSSGYLSNRESDVGLCKKKAMELVQSVTPNADASPTEIMKPLFSESLEGLGPPATPCDRNNVNQYYSRFFSNEVIEVGDVTAAFMIRNDAVAAVEPFKKFTAAYFKVKAAKEEVERLSTALSSTRATVSGLKKAMEAIDSRKYAKSDEAAMLKACMQSRLAAIEPTVGEIDEKLEFTMQREEDARDELMKVEEAAREPYLRVVKQCYELNSGIQDRMGKILGKALEDAQAHVEAQRAQLSAMHPSAANTSIMQELNHSFKHATELQQRLLEMRTKLDECRTSTAFALSTLDVRWKRFSI</sequence>
<evidence type="ECO:0000313" key="2">
    <source>
        <dbReference type="EMBL" id="CAD8579080.1"/>
    </source>
</evidence>
<proteinExistence type="predicted"/>
<gene>
    <name evidence="2" type="ORF">OMED0929_LOCUS2076</name>
</gene>
<organism evidence="2">
    <name type="scientific">Ostreococcus mediterraneus</name>
    <dbReference type="NCBI Taxonomy" id="1486918"/>
    <lineage>
        <taxon>Eukaryota</taxon>
        <taxon>Viridiplantae</taxon>
        <taxon>Chlorophyta</taxon>
        <taxon>Mamiellophyceae</taxon>
        <taxon>Mamiellales</taxon>
        <taxon>Bathycoccaceae</taxon>
        <taxon>Ostreococcus</taxon>
    </lineage>
</organism>
<dbReference type="EMBL" id="HBEW01002519">
    <property type="protein sequence ID" value="CAD8579080.1"/>
    <property type="molecule type" value="Transcribed_RNA"/>
</dbReference>
<reference evidence="2" key="1">
    <citation type="submission" date="2021-01" db="EMBL/GenBank/DDBJ databases">
        <authorList>
            <person name="Corre E."/>
            <person name="Pelletier E."/>
            <person name="Niang G."/>
            <person name="Scheremetjew M."/>
            <person name="Finn R."/>
            <person name="Kale V."/>
            <person name="Holt S."/>
            <person name="Cochrane G."/>
            <person name="Meng A."/>
            <person name="Brown T."/>
            <person name="Cohen L."/>
        </authorList>
    </citation>
    <scope>NUCLEOTIDE SEQUENCE</scope>
    <source>
        <strain evidence="2">Clade-D-RCC2572</strain>
    </source>
</reference>
<accession>A0A7S0PMJ2</accession>
<feature type="region of interest" description="Disordered" evidence="1">
    <location>
        <begin position="109"/>
        <end position="145"/>
    </location>
</feature>
<protein>
    <submittedName>
        <fullName evidence="2">Uncharacterized protein</fullName>
    </submittedName>
</protein>
<dbReference type="AlphaFoldDB" id="A0A7S0PMJ2"/>
<evidence type="ECO:0000256" key="1">
    <source>
        <dbReference type="SAM" id="MobiDB-lite"/>
    </source>
</evidence>
<name>A0A7S0PMJ2_9CHLO</name>
<feature type="region of interest" description="Disordered" evidence="1">
    <location>
        <begin position="64"/>
        <end position="93"/>
    </location>
</feature>